<feature type="compositionally biased region" description="Basic residues" evidence="1">
    <location>
        <begin position="32"/>
        <end position="44"/>
    </location>
</feature>
<evidence type="ECO:0000313" key="3">
    <source>
        <dbReference type="Proteomes" id="UP001148614"/>
    </source>
</evidence>
<feature type="region of interest" description="Disordered" evidence="1">
    <location>
        <begin position="1"/>
        <end position="95"/>
    </location>
</feature>
<dbReference type="EMBL" id="JANPWZ010001541">
    <property type="protein sequence ID" value="KAJ3565016.1"/>
    <property type="molecule type" value="Genomic_DNA"/>
</dbReference>
<dbReference type="AlphaFoldDB" id="A0A9W8NAI3"/>
<comment type="caution">
    <text evidence="2">The sequence shown here is derived from an EMBL/GenBank/DDBJ whole genome shotgun (WGS) entry which is preliminary data.</text>
</comment>
<feature type="compositionally biased region" description="Basic and acidic residues" evidence="1">
    <location>
        <begin position="48"/>
        <end position="95"/>
    </location>
</feature>
<reference evidence="2" key="1">
    <citation type="submission" date="2022-07" db="EMBL/GenBank/DDBJ databases">
        <title>Genome Sequence of Xylaria arbuscula.</title>
        <authorList>
            <person name="Buettner E."/>
        </authorList>
    </citation>
    <scope>NUCLEOTIDE SEQUENCE</scope>
    <source>
        <strain evidence="2">VT107</strain>
    </source>
</reference>
<name>A0A9W8NAI3_9PEZI</name>
<accession>A0A9W8NAI3</accession>
<proteinExistence type="predicted"/>
<gene>
    <name evidence="2" type="ORF">NPX13_g7649</name>
</gene>
<dbReference type="Proteomes" id="UP001148614">
    <property type="component" value="Unassembled WGS sequence"/>
</dbReference>
<sequence>MTKHRDSKGKSRRSSHRDDGYDPVYNYSYASSHHHHSSTKHSGHNHSGYHDQDLYARREAEWAAQERERQREQEKWEKQRSEEIEARKAAEERKWDEDAVKVERVRDPETGKWRRRVYRYIPADSGNSNSHHSYHNHYQSQYYGTQDHGGHRDRYYY</sequence>
<keyword evidence="3" id="KW-1185">Reference proteome</keyword>
<feature type="compositionally biased region" description="Basic residues" evidence="1">
    <location>
        <begin position="1"/>
        <end position="15"/>
    </location>
</feature>
<evidence type="ECO:0000313" key="2">
    <source>
        <dbReference type="EMBL" id="KAJ3565016.1"/>
    </source>
</evidence>
<protein>
    <submittedName>
        <fullName evidence="2">Uncharacterized protein</fullName>
    </submittedName>
</protein>
<organism evidence="2 3">
    <name type="scientific">Xylaria arbuscula</name>
    <dbReference type="NCBI Taxonomy" id="114810"/>
    <lineage>
        <taxon>Eukaryota</taxon>
        <taxon>Fungi</taxon>
        <taxon>Dikarya</taxon>
        <taxon>Ascomycota</taxon>
        <taxon>Pezizomycotina</taxon>
        <taxon>Sordariomycetes</taxon>
        <taxon>Xylariomycetidae</taxon>
        <taxon>Xylariales</taxon>
        <taxon>Xylariaceae</taxon>
        <taxon>Xylaria</taxon>
    </lineage>
</organism>
<evidence type="ECO:0000256" key="1">
    <source>
        <dbReference type="SAM" id="MobiDB-lite"/>
    </source>
</evidence>